<dbReference type="Proteomes" id="UP000708576">
    <property type="component" value="Unassembled WGS sequence"/>
</dbReference>
<protein>
    <submittedName>
        <fullName evidence="2">Glycoside hydrolase family protein</fullName>
    </submittedName>
</protein>
<evidence type="ECO:0000313" key="3">
    <source>
        <dbReference type="Proteomes" id="UP000708576"/>
    </source>
</evidence>
<reference evidence="2 3" key="1">
    <citation type="journal article" date="2015" name="Int. J. Syst. Evol. Microbiol.">
        <title>Carboxylicivirga linearis sp. nov., isolated from a sea cucumber culture pond.</title>
        <authorList>
            <person name="Wang F.Q."/>
            <person name="Zhou Y.X."/>
            <person name="Lin X.Z."/>
            <person name="Chen G.J."/>
            <person name="Du Z.J."/>
        </authorList>
    </citation>
    <scope>NUCLEOTIDE SEQUENCE [LARGE SCALE GENOMIC DNA]</scope>
    <source>
        <strain evidence="2 3">FB218</strain>
    </source>
</reference>
<feature type="signal peptide" evidence="1">
    <location>
        <begin position="1"/>
        <end position="21"/>
    </location>
</feature>
<evidence type="ECO:0000313" key="2">
    <source>
        <dbReference type="EMBL" id="MBS2098773.1"/>
    </source>
</evidence>
<accession>A0ABS5JVB8</accession>
<dbReference type="InterPro" id="IPR023296">
    <property type="entry name" value="Glyco_hydro_beta-prop_sf"/>
</dbReference>
<dbReference type="EMBL" id="JAGUCO010000006">
    <property type="protein sequence ID" value="MBS2098773.1"/>
    <property type="molecule type" value="Genomic_DNA"/>
</dbReference>
<keyword evidence="2" id="KW-0378">Hydrolase</keyword>
<dbReference type="CDD" id="cd08994">
    <property type="entry name" value="GH43_62_32_68_117_130-like"/>
    <property type="match status" value="1"/>
</dbReference>
<sequence length="551" mass="62233">MNKSYISLSAILIFFASLTHAQVTERERPEGWENLVYGGRFMDRFLPMPDLGGMTTKTWGADCVIPRDINNGIEEDEWSYWGGNTRLGPDGKYHLFVCRWAENSPHGHMEWGNSDVVHAVSDNSYGPFKVIQEIGKGHNPEWYITNSGKYVIYVIGGYYVSDDINGPWERKEFEFDTRDREIIEGLSNLTFAKREDGSFLMICRGGGVWMSEDGISAWKQITDSRVYPPVDGRFEDPLIWKTNVQYHLIVNDWLGRIAWYLRSKDGIHWKVDSGEAYLPGIAHYADGTREDWFKYERIKVMQDSYGRATQANFAVIDTLKYMDLPNDNHSSKLISIPLTIGKLLTVLNKKPITAKTKEINVLIQTEEGFDPNTDMDIESLRFGAPEMIDVGKGCQLKNIQAVEGGAILTFDGEGNGFTNDNFAGKLLGKDKQGNLLFGYGRLPGVDYMEASLSARKPIYSVSGMTVDVENFGQSPSDKAKIQVYLSDGENMIEVAAGNIPALKPYERKTIELKVKNNQKEDDQYQYLVIINQGKKNEVVFSTKSKAQSPNE</sequence>
<dbReference type="Gene3D" id="2.115.10.20">
    <property type="entry name" value="Glycosyl hydrolase domain, family 43"/>
    <property type="match status" value="1"/>
</dbReference>
<dbReference type="SUPFAM" id="SSF75005">
    <property type="entry name" value="Arabinanase/levansucrase/invertase"/>
    <property type="match status" value="1"/>
</dbReference>
<name>A0ABS5JVB8_9BACT</name>
<feature type="chain" id="PRO_5047369124" evidence="1">
    <location>
        <begin position="22"/>
        <end position="551"/>
    </location>
</feature>
<evidence type="ECO:0000256" key="1">
    <source>
        <dbReference type="SAM" id="SignalP"/>
    </source>
</evidence>
<dbReference type="GO" id="GO:0016787">
    <property type="term" value="F:hydrolase activity"/>
    <property type="evidence" value="ECO:0007669"/>
    <property type="project" value="UniProtKB-KW"/>
</dbReference>
<dbReference type="RefSeq" id="WP_212216015.1">
    <property type="nucleotide sequence ID" value="NZ_JAGUCO010000006.1"/>
</dbReference>
<organism evidence="2 3">
    <name type="scientific">Carboxylicivirga linearis</name>
    <dbReference type="NCBI Taxonomy" id="1628157"/>
    <lineage>
        <taxon>Bacteria</taxon>
        <taxon>Pseudomonadati</taxon>
        <taxon>Bacteroidota</taxon>
        <taxon>Bacteroidia</taxon>
        <taxon>Marinilabiliales</taxon>
        <taxon>Marinilabiliaceae</taxon>
        <taxon>Carboxylicivirga</taxon>
    </lineage>
</organism>
<keyword evidence="3" id="KW-1185">Reference proteome</keyword>
<keyword evidence="1" id="KW-0732">Signal</keyword>
<proteinExistence type="predicted"/>
<comment type="caution">
    <text evidence="2">The sequence shown here is derived from an EMBL/GenBank/DDBJ whole genome shotgun (WGS) entry which is preliminary data.</text>
</comment>
<gene>
    <name evidence="2" type="ORF">KEM10_10830</name>
</gene>